<protein>
    <recommendedName>
        <fullName evidence="2">F-box domain-containing protein</fullName>
    </recommendedName>
</protein>
<proteinExistence type="predicted"/>
<gene>
    <name evidence="3" type="ORF">DRE_02408</name>
</gene>
<dbReference type="SUPFAM" id="SSF81383">
    <property type="entry name" value="F-box domain"/>
    <property type="match status" value="1"/>
</dbReference>
<evidence type="ECO:0000256" key="1">
    <source>
        <dbReference type="SAM" id="MobiDB-lite"/>
    </source>
</evidence>
<dbReference type="Pfam" id="PF12937">
    <property type="entry name" value="F-box-like"/>
    <property type="match status" value="1"/>
</dbReference>
<dbReference type="Proteomes" id="UP000024837">
    <property type="component" value="Unassembled WGS sequence"/>
</dbReference>
<dbReference type="EMBL" id="KI966401">
    <property type="protein sequence ID" value="EWC48304.1"/>
    <property type="molecule type" value="Genomic_DNA"/>
</dbReference>
<dbReference type="HOGENOM" id="CLU_496083_0_0_1"/>
<dbReference type="OrthoDB" id="5275780at2759"/>
<sequence length="549" mass="59417">MDPEADDSGDLDGLDGLPGLPSEMLLLILEQLDLDSLLRCHNVCRSWRRFTAVESIHLPHVLRAYAELTHGTRPLPPGLDRPEAVKQLKQRFRTSVSALPVFAECSTLRDIAVRLRRLDRSWLSGTNTNFASLYHERPVTAVAVDTKAGLIVAGDDRGAITFWDAPTGTYRGREHFSLDGLGCSAPLHIVVEGDLMVIATTFGGIIVAARAENTGSSPFLKVAEIWTRSAEDVGESAASIRMEGHICIVGETGAVSFWDLSRFAGRRFIHMDRLLFVGLTGSRIQRIASHASQDGPFRQHLWELPEESHYSILVVGPGAGAAMGCSRLCPIGCDGGILVSWTDSSVYKLSSNMAPDNDPVWEPQPEPLITAFSNDLPSRLYNRPVGIHARGEQVVCLFQQNGINLFSGRDGVPIGALPFSYGAITCMAVDPAFIVVGTDYDVLCVYYFAPGHQTPIRGQGPSSPIATAAAVRSPSMQVKSAYKRKFWEAMGPDPPEGPLGPLVGSSELELELRMAKNIIPRGRSSAVALRSSPGGKVPRPLPECSSLES</sequence>
<evidence type="ECO:0000313" key="4">
    <source>
        <dbReference type="Proteomes" id="UP000024837"/>
    </source>
</evidence>
<dbReference type="PROSITE" id="PS50181">
    <property type="entry name" value="FBOX"/>
    <property type="match status" value="1"/>
</dbReference>
<dbReference type="InterPro" id="IPR015943">
    <property type="entry name" value="WD40/YVTN_repeat-like_dom_sf"/>
</dbReference>
<dbReference type="InterPro" id="IPR036047">
    <property type="entry name" value="F-box-like_dom_sf"/>
</dbReference>
<organism evidence="3 4">
    <name type="scientific">Drechslerella stenobrocha 248</name>
    <dbReference type="NCBI Taxonomy" id="1043628"/>
    <lineage>
        <taxon>Eukaryota</taxon>
        <taxon>Fungi</taxon>
        <taxon>Dikarya</taxon>
        <taxon>Ascomycota</taxon>
        <taxon>Pezizomycotina</taxon>
        <taxon>Orbiliomycetes</taxon>
        <taxon>Orbiliales</taxon>
        <taxon>Orbiliaceae</taxon>
        <taxon>Drechslerella</taxon>
    </lineage>
</organism>
<feature type="domain" description="F-box" evidence="2">
    <location>
        <begin position="14"/>
        <end position="68"/>
    </location>
</feature>
<dbReference type="Gene3D" id="2.130.10.10">
    <property type="entry name" value="YVTN repeat-like/Quinoprotein amine dehydrogenase"/>
    <property type="match status" value="1"/>
</dbReference>
<dbReference type="AlphaFoldDB" id="W7HXQ2"/>
<dbReference type="InterPro" id="IPR001810">
    <property type="entry name" value="F-box_dom"/>
</dbReference>
<reference evidence="3 4" key="1">
    <citation type="submission" date="2013-05" db="EMBL/GenBank/DDBJ databases">
        <title>Drechslerella stenobrocha genome reveals carnivorous origination and mechanical trapping mechanism of predatory fungi.</title>
        <authorList>
            <person name="Liu X."/>
            <person name="Zhang W."/>
            <person name="Liu K."/>
        </authorList>
    </citation>
    <scope>NUCLEOTIDE SEQUENCE [LARGE SCALE GENOMIC DNA]</scope>
    <source>
        <strain evidence="3 4">248</strain>
    </source>
</reference>
<accession>W7HXQ2</accession>
<dbReference type="SMART" id="SM00256">
    <property type="entry name" value="FBOX"/>
    <property type="match status" value="1"/>
</dbReference>
<evidence type="ECO:0000259" key="2">
    <source>
        <dbReference type="PROSITE" id="PS50181"/>
    </source>
</evidence>
<feature type="region of interest" description="Disordered" evidence="1">
    <location>
        <begin position="524"/>
        <end position="549"/>
    </location>
</feature>
<dbReference type="SUPFAM" id="SSF50978">
    <property type="entry name" value="WD40 repeat-like"/>
    <property type="match status" value="1"/>
</dbReference>
<evidence type="ECO:0000313" key="3">
    <source>
        <dbReference type="EMBL" id="EWC48304.1"/>
    </source>
</evidence>
<keyword evidence="4" id="KW-1185">Reference proteome</keyword>
<name>W7HXQ2_9PEZI</name>
<dbReference type="InterPro" id="IPR036322">
    <property type="entry name" value="WD40_repeat_dom_sf"/>
</dbReference>
<dbReference type="Gene3D" id="1.20.1280.50">
    <property type="match status" value="1"/>
</dbReference>